<gene>
    <name evidence="2" type="ORF">EJN90_01500</name>
</gene>
<dbReference type="SUPFAM" id="SSF51695">
    <property type="entry name" value="PLC-like phosphodiesterases"/>
    <property type="match status" value="1"/>
</dbReference>
<protein>
    <submittedName>
        <fullName evidence="2">Glycerophosphodiester phosphodiesterase</fullName>
    </submittedName>
</protein>
<evidence type="ECO:0000259" key="1">
    <source>
        <dbReference type="Pfam" id="PF03009"/>
    </source>
</evidence>
<dbReference type="Pfam" id="PF03009">
    <property type="entry name" value="GDPD"/>
    <property type="match status" value="1"/>
</dbReference>
<reference evidence="3" key="1">
    <citation type="submission" date="2018-12" db="EMBL/GenBank/DDBJ databases">
        <title>Complete genome sequencing of Jeotgalibaca sp. H21T32.</title>
        <authorList>
            <person name="Bae J.-W."/>
            <person name="Lee S.-Y."/>
        </authorList>
    </citation>
    <scope>NUCLEOTIDE SEQUENCE [LARGE SCALE GENOMIC DNA]</scope>
    <source>
        <strain evidence="3">H21T32</strain>
    </source>
</reference>
<dbReference type="EMBL" id="CP034465">
    <property type="protein sequence ID" value="AZP03448.1"/>
    <property type="molecule type" value="Genomic_DNA"/>
</dbReference>
<dbReference type="RefSeq" id="WP_126108539.1">
    <property type="nucleotide sequence ID" value="NZ_CP034465.1"/>
</dbReference>
<dbReference type="GO" id="GO:0008081">
    <property type="term" value="F:phosphoric diester hydrolase activity"/>
    <property type="evidence" value="ECO:0007669"/>
    <property type="project" value="InterPro"/>
</dbReference>
<dbReference type="CDD" id="cd08556">
    <property type="entry name" value="GDPD"/>
    <property type="match status" value="1"/>
</dbReference>
<organism evidence="2 3">
    <name type="scientific">Jeotgalibaca ciconiae</name>
    <dbReference type="NCBI Taxonomy" id="2496265"/>
    <lineage>
        <taxon>Bacteria</taxon>
        <taxon>Bacillati</taxon>
        <taxon>Bacillota</taxon>
        <taxon>Bacilli</taxon>
        <taxon>Lactobacillales</taxon>
        <taxon>Carnobacteriaceae</taxon>
        <taxon>Jeotgalibaca</taxon>
    </lineage>
</organism>
<accession>A0A3Q9BIZ4</accession>
<dbReference type="OrthoDB" id="1958007at2"/>
<dbReference type="PANTHER" id="PTHR46211">
    <property type="entry name" value="GLYCEROPHOSPHORYL DIESTER PHOSPHODIESTERASE"/>
    <property type="match status" value="1"/>
</dbReference>
<name>A0A3Q9BIZ4_9LACT</name>
<keyword evidence="3" id="KW-1185">Reference proteome</keyword>
<evidence type="ECO:0000313" key="3">
    <source>
        <dbReference type="Proteomes" id="UP000273326"/>
    </source>
</evidence>
<dbReference type="PANTHER" id="PTHR46211:SF14">
    <property type="entry name" value="GLYCEROPHOSPHODIESTER PHOSPHODIESTERASE"/>
    <property type="match status" value="1"/>
</dbReference>
<proteinExistence type="predicted"/>
<dbReference type="KEGG" id="jeh:EJN90_01500"/>
<feature type="domain" description="GP-PDE" evidence="1">
    <location>
        <begin position="142"/>
        <end position="203"/>
    </location>
</feature>
<dbReference type="GO" id="GO:0006629">
    <property type="term" value="P:lipid metabolic process"/>
    <property type="evidence" value="ECO:0007669"/>
    <property type="project" value="InterPro"/>
</dbReference>
<evidence type="ECO:0000313" key="2">
    <source>
        <dbReference type="EMBL" id="AZP03448.1"/>
    </source>
</evidence>
<sequence>MMLTAHSGSDGTPDNSRIFLKTMLKAGIACVELDVRKTDKGILYLSHDKDKWTEATLSLEGAFQMLASDGICMVNCDLKEENLEKAVLSLAEKYKLMNRLILSGKVQLENISSDHLMKKVYFNAENILPDLYVSQGLNEEKIKQLIDFCKKNKVRTVNLNYHFATNEWIRLFHQEKIKVSVWTVNDFSEINRFIEMDVHNITTRLAISYNKHQKEVQKGND</sequence>
<dbReference type="AlphaFoldDB" id="A0A3Q9BIZ4"/>
<dbReference type="InterPro" id="IPR017946">
    <property type="entry name" value="PLC-like_Pdiesterase_TIM-brl"/>
</dbReference>
<dbReference type="InterPro" id="IPR030395">
    <property type="entry name" value="GP_PDE_dom"/>
</dbReference>
<dbReference type="Proteomes" id="UP000273326">
    <property type="component" value="Chromosome"/>
</dbReference>
<dbReference type="Gene3D" id="3.20.20.190">
    <property type="entry name" value="Phosphatidylinositol (PI) phosphodiesterase"/>
    <property type="match status" value="2"/>
</dbReference>